<proteinExistence type="predicted"/>
<accession>A0A8A4TDT8</accession>
<evidence type="ECO:0000259" key="1">
    <source>
        <dbReference type="Pfam" id="PF00296"/>
    </source>
</evidence>
<evidence type="ECO:0000313" key="2">
    <source>
        <dbReference type="EMBL" id="QTD47813.1"/>
    </source>
</evidence>
<name>A0A8A4TDT8_SULCO</name>
<organism evidence="2 3">
    <name type="scientific">Sulfidibacter corallicola</name>
    <dbReference type="NCBI Taxonomy" id="2818388"/>
    <lineage>
        <taxon>Bacteria</taxon>
        <taxon>Pseudomonadati</taxon>
        <taxon>Acidobacteriota</taxon>
        <taxon>Holophagae</taxon>
        <taxon>Acanthopleuribacterales</taxon>
        <taxon>Acanthopleuribacteraceae</taxon>
        <taxon>Sulfidibacter</taxon>
    </lineage>
</organism>
<dbReference type="InterPro" id="IPR036661">
    <property type="entry name" value="Luciferase-like_sf"/>
</dbReference>
<keyword evidence="3" id="KW-1185">Reference proteome</keyword>
<dbReference type="AlphaFoldDB" id="A0A8A4TDT8"/>
<dbReference type="Proteomes" id="UP000663929">
    <property type="component" value="Chromosome"/>
</dbReference>
<dbReference type="Pfam" id="PF00296">
    <property type="entry name" value="Bac_luciferase"/>
    <property type="match status" value="1"/>
</dbReference>
<reference evidence="2" key="1">
    <citation type="submission" date="2021-03" db="EMBL/GenBank/DDBJ databases">
        <title>Acanthopleuribacteraceae sp. M133.</title>
        <authorList>
            <person name="Wang G."/>
        </authorList>
    </citation>
    <scope>NUCLEOTIDE SEQUENCE</scope>
    <source>
        <strain evidence="2">M133</strain>
    </source>
</reference>
<dbReference type="RefSeq" id="WP_237377479.1">
    <property type="nucleotide sequence ID" value="NZ_CP071793.1"/>
</dbReference>
<protein>
    <submittedName>
        <fullName evidence="2">LLM class flavin-dependent oxidoreductase</fullName>
    </submittedName>
</protein>
<sequence length="403" mass="46072">MKYDVFFSICQTEVDGYTPNERQMLLNFFDQVRLADALGYSCAWIAETHLSCQVQKENKNPVIPDFKGEIGLNTDIFQMAHKIFAQTNQIEVGSAILNIQCNGGPIARAEALRTALLLHGLDPEEKRRLQIGFASGRFPFSNTPYGIFPRDAVERVAWKAVKGKVFREALEIFLRFVRGDIFSSADVSPKFLEREDFRSDEDWEAVLHAHGSHVTRIPLAPIWDFEKVGVIPFEAPLDLLWLTIGAHDAKTQDYANQFYPCGVFNLSITPSAQIEATHQRMINSFHPDGGPWKRNYMPRTVLVFVDNTPGISDAERDSRARAHANKALENYWKALQGTIDPERISQAVDNALVGCPASIRDQMQRRFHSEDRLMLWFDFNNHDNETVKRSMRWFMEDIASHLH</sequence>
<dbReference type="Gene3D" id="3.20.20.30">
    <property type="entry name" value="Luciferase-like domain"/>
    <property type="match status" value="1"/>
</dbReference>
<dbReference type="GO" id="GO:0016705">
    <property type="term" value="F:oxidoreductase activity, acting on paired donors, with incorporation or reduction of molecular oxygen"/>
    <property type="evidence" value="ECO:0007669"/>
    <property type="project" value="InterPro"/>
</dbReference>
<dbReference type="InterPro" id="IPR011251">
    <property type="entry name" value="Luciferase-like_dom"/>
</dbReference>
<dbReference type="SUPFAM" id="SSF51679">
    <property type="entry name" value="Bacterial luciferase-like"/>
    <property type="match status" value="1"/>
</dbReference>
<evidence type="ECO:0000313" key="3">
    <source>
        <dbReference type="Proteomes" id="UP000663929"/>
    </source>
</evidence>
<dbReference type="EMBL" id="CP071793">
    <property type="protein sequence ID" value="QTD47813.1"/>
    <property type="molecule type" value="Genomic_DNA"/>
</dbReference>
<feature type="domain" description="Luciferase-like" evidence="1">
    <location>
        <begin position="6"/>
        <end position="183"/>
    </location>
</feature>
<dbReference type="KEGG" id="scor:J3U87_19670"/>
<gene>
    <name evidence="2" type="ORF">J3U87_19670</name>
</gene>